<evidence type="ECO:0000256" key="2">
    <source>
        <dbReference type="HAMAP-Rule" id="MF_00048"/>
    </source>
</evidence>
<reference evidence="4 5" key="1">
    <citation type="submission" date="2018-05" db="EMBL/GenBank/DDBJ databases">
        <title>Genomic Encyclopedia of Type Strains, Phase IV (KMG-IV): sequencing the most valuable type-strain genomes for metagenomic binning, comparative biology and taxonomic classification.</title>
        <authorList>
            <person name="Goeker M."/>
        </authorList>
    </citation>
    <scope>NUCLEOTIDE SEQUENCE [LARGE SCALE GENOMIC DNA]</scope>
    <source>
        <strain evidence="4 5">DSM 16791</strain>
    </source>
</reference>
<accession>A0A317PI41</accession>
<keyword evidence="5" id="KW-1185">Reference proteome</keyword>
<keyword evidence="4" id="KW-0255">Endonuclease</keyword>
<dbReference type="PANTHER" id="PTHR34039:SF1">
    <property type="entry name" value="UPF0102 PROTEIN YRAN"/>
    <property type="match status" value="1"/>
</dbReference>
<feature type="region of interest" description="Disordered" evidence="3">
    <location>
        <begin position="1"/>
        <end position="22"/>
    </location>
</feature>
<evidence type="ECO:0000256" key="1">
    <source>
        <dbReference type="ARBA" id="ARBA00006738"/>
    </source>
</evidence>
<dbReference type="HAMAP" id="MF_00048">
    <property type="entry name" value="UPF0102"/>
    <property type="match status" value="1"/>
</dbReference>
<dbReference type="InterPro" id="IPR003509">
    <property type="entry name" value="UPF0102_YraN-like"/>
</dbReference>
<keyword evidence="4" id="KW-0540">Nuclease</keyword>
<comment type="caution">
    <text evidence="4">The sequence shown here is derived from an EMBL/GenBank/DDBJ whole genome shotgun (WGS) entry which is preliminary data.</text>
</comment>
<keyword evidence="4" id="KW-0378">Hydrolase</keyword>
<dbReference type="Proteomes" id="UP000246352">
    <property type="component" value="Unassembled WGS sequence"/>
</dbReference>
<dbReference type="InterPro" id="IPR011856">
    <property type="entry name" value="tRNA_endonuc-like_dom_sf"/>
</dbReference>
<evidence type="ECO:0000313" key="4">
    <source>
        <dbReference type="EMBL" id="PWW00102.1"/>
    </source>
</evidence>
<dbReference type="EMBL" id="QGTR01000003">
    <property type="protein sequence ID" value="PWW00102.1"/>
    <property type="molecule type" value="Genomic_DNA"/>
</dbReference>
<dbReference type="Gene3D" id="3.40.1350.10">
    <property type="match status" value="1"/>
</dbReference>
<evidence type="ECO:0000313" key="5">
    <source>
        <dbReference type="Proteomes" id="UP000246352"/>
    </source>
</evidence>
<gene>
    <name evidence="4" type="ORF">DFR52_103304</name>
</gene>
<protein>
    <recommendedName>
        <fullName evidence="2">UPF0102 protein DFR52_103304</fullName>
    </recommendedName>
</protein>
<dbReference type="NCBIfam" id="NF009151">
    <property type="entry name" value="PRK12497.1-5"/>
    <property type="match status" value="1"/>
</dbReference>
<dbReference type="RefSeq" id="WP_110032355.1">
    <property type="nucleotide sequence ID" value="NZ_QGTR01000003.1"/>
</dbReference>
<dbReference type="GO" id="GO:0004519">
    <property type="term" value="F:endonuclease activity"/>
    <property type="evidence" value="ECO:0007669"/>
    <property type="project" value="UniProtKB-KW"/>
</dbReference>
<dbReference type="OrthoDB" id="9812968at2"/>
<comment type="similarity">
    <text evidence="1 2">Belongs to the UPF0102 family.</text>
</comment>
<dbReference type="InterPro" id="IPR011335">
    <property type="entry name" value="Restrct_endonuc-II-like"/>
</dbReference>
<dbReference type="PANTHER" id="PTHR34039">
    <property type="entry name" value="UPF0102 PROTEIN YRAN"/>
    <property type="match status" value="1"/>
</dbReference>
<feature type="compositionally biased region" description="Basic residues" evidence="3">
    <location>
        <begin position="13"/>
        <end position="22"/>
    </location>
</feature>
<dbReference type="SUPFAM" id="SSF52980">
    <property type="entry name" value="Restriction endonuclease-like"/>
    <property type="match status" value="1"/>
</dbReference>
<dbReference type="Pfam" id="PF02021">
    <property type="entry name" value="UPF0102"/>
    <property type="match status" value="1"/>
</dbReference>
<evidence type="ECO:0000256" key="3">
    <source>
        <dbReference type="SAM" id="MobiDB-lite"/>
    </source>
</evidence>
<dbReference type="GO" id="GO:0003676">
    <property type="term" value="F:nucleic acid binding"/>
    <property type="evidence" value="ECO:0007669"/>
    <property type="project" value="InterPro"/>
</dbReference>
<organism evidence="4 5">
    <name type="scientific">Hoeflea marina</name>
    <dbReference type="NCBI Taxonomy" id="274592"/>
    <lineage>
        <taxon>Bacteria</taxon>
        <taxon>Pseudomonadati</taxon>
        <taxon>Pseudomonadota</taxon>
        <taxon>Alphaproteobacteria</taxon>
        <taxon>Hyphomicrobiales</taxon>
        <taxon>Rhizobiaceae</taxon>
        <taxon>Hoeflea</taxon>
    </lineage>
</organism>
<sequence length="126" mass="14300">MSAGGGKGQFDPRRRKAERRGHRAETLAALALIVKGYRIVARRYKTPLGEIDLIARRGDLVAFVEVKARSDWQAGFDAVSHATQRRIIAAGDLWLGRQRDAARLSLRNDIVVVRPWRWPLHYPDAF</sequence>
<proteinExistence type="inferred from homology"/>
<dbReference type="AlphaFoldDB" id="A0A317PI41"/>
<name>A0A317PI41_9HYPH</name>